<evidence type="ECO:0000313" key="16">
    <source>
        <dbReference type="Proteomes" id="UP000443708"/>
    </source>
</evidence>
<dbReference type="EMBL" id="CAIGXB010000017">
    <property type="protein sequence ID" value="CAC5811614.1"/>
    <property type="molecule type" value="Genomic_DNA"/>
</dbReference>
<evidence type="ECO:0000313" key="9">
    <source>
        <dbReference type="EMBL" id="CAC5811614.1"/>
    </source>
</evidence>
<keyword evidence="8" id="KW-0449">Lipoprotein</keyword>
<evidence type="ECO:0000313" key="12">
    <source>
        <dbReference type="Proteomes" id="UP000293434"/>
    </source>
</evidence>
<evidence type="ECO:0000313" key="11">
    <source>
        <dbReference type="EMBL" id="RZH95579.1"/>
    </source>
</evidence>
<evidence type="ECO:0000313" key="7">
    <source>
        <dbReference type="EMBL" id="CAA6128249.1"/>
    </source>
</evidence>
<dbReference type="PROSITE" id="PS51257">
    <property type="entry name" value="PROKAR_LIPOPROTEIN"/>
    <property type="match status" value="1"/>
</dbReference>
<feature type="compositionally biased region" description="Basic and acidic residues" evidence="1">
    <location>
        <begin position="71"/>
        <end position="90"/>
    </location>
</feature>
<evidence type="ECO:0000313" key="13">
    <source>
        <dbReference type="Proteomes" id="UP000442696"/>
    </source>
</evidence>
<dbReference type="EMBL" id="CACUNS010000024">
    <property type="protein sequence ID" value="CAA6128249.1"/>
    <property type="molecule type" value="Genomic_DNA"/>
</dbReference>
<accession>A0A0Y9DCT9</accession>
<dbReference type="EMBL" id="RQTC01000020">
    <property type="protein sequence ID" value="RZH95579.1"/>
    <property type="molecule type" value="Genomic_DNA"/>
</dbReference>
<evidence type="ECO:0000313" key="20">
    <source>
        <dbReference type="Proteomes" id="UP000507112"/>
    </source>
</evidence>
<reference evidence="11 12" key="1">
    <citation type="submission" date="2018-11" db="EMBL/GenBank/DDBJ databases">
        <title>Genomic profiling of Staphylococcus species from a Poultry farm system in KwaZulu-Natal, South Africa.</title>
        <authorList>
            <person name="Amoako D.G."/>
            <person name="Somboro A.M."/>
            <person name="Abia A.L.K."/>
            <person name="Bester L.A."/>
            <person name="Essack S.Y."/>
        </authorList>
    </citation>
    <scope>NUCLEOTIDE SEQUENCE [LARGE SCALE GENOMIC DNA]</scope>
    <source>
        <strain evidence="11 12">SA9</strain>
    </source>
</reference>
<protein>
    <submittedName>
        <fullName evidence="8">Phage encoded lipoprotein</fullName>
    </submittedName>
</protein>
<evidence type="ECO:0000313" key="3">
    <source>
        <dbReference type="EMBL" id="CAA4168462.1"/>
    </source>
</evidence>
<comment type="caution">
    <text evidence="8">The sequence shown here is derived from an EMBL/GenBank/DDBJ whole genome shotgun (WGS) entry which is preliminary data.</text>
</comment>
<feature type="region of interest" description="Disordered" evidence="1">
    <location>
        <begin position="71"/>
        <end position="104"/>
    </location>
</feature>
<sequence length="240" mass="27976">MNKSKKSLEKRLVTLAIITIIALLFVGCTMEIGGNIKEINEMSDNEVKKLTPSDVEALSDSEVAEYNKRMDKIHDKELDDPSEEESKLTQEEENSIELKNQQEEQERAKYKQIEDELKPAIMDSMYGEGKINKDYYSKPEIHAYDENGKTIVEIENKCNEYNQADLMLNFDKIDIKVDFDQWLTSLRWDDVPKNYDEVRMKTTIYNWHKKGDEYEATTSKSVEDIENANTDPKVKIEKIN</sequence>
<dbReference type="EMBL" id="CACTQT010000023">
    <property type="protein sequence ID" value="CAA4399004.1"/>
    <property type="molecule type" value="Genomic_DNA"/>
</dbReference>
<evidence type="ECO:0000256" key="2">
    <source>
        <dbReference type="SAM" id="Phobius"/>
    </source>
</evidence>
<dbReference type="EMBL" id="CACTOE010000036">
    <property type="protein sequence ID" value="CAA4170562.1"/>
    <property type="molecule type" value="Genomic_DNA"/>
</dbReference>
<keyword evidence="2" id="KW-0472">Membrane</keyword>
<dbReference type="Proteomes" id="UP000459702">
    <property type="component" value="Unassembled WGS sequence"/>
</dbReference>
<evidence type="ECO:0000313" key="8">
    <source>
        <dbReference type="EMBL" id="CAA6391962.1"/>
    </source>
</evidence>
<evidence type="ECO:0000313" key="10">
    <source>
        <dbReference type="EMBL" id="CAC8238570.1"/>
    </source>
</evidence>
<evidence type="ECO:0000313" key="18">
    <source>
        <dbReference type="Proteomes" id="UP000459702"/>
    </source>
</evidence>
<dbReference type="EMBL" id="CACURZ010000022">
    <property type="protein sequence ID" value="CAA6391962.1"/>
    <property type="molecule type" value="Genomic_DNA"/>
</dbReference>
<reference evidence="13 14" key="2">
    <citation type="submission" date="2019-12" db="EMBL/GenBank/DDBJ databases">
        <authorList>
            <consortium name="Pathogen Informatics"/>
        </authorList>
    </citation>
    <scope>NUCLEOTIDE SEQUENCE [LARGE SCALE GENOMIC DNA]</scope>
    <source>
        <strain evidence="10 20">MOS105</strain>
        <strain evidence="3 16">S040_N01_C01</strain>
        <strain evidence="4 14">S087_N01_C01</strain>
        <strain evidence="9 19">SG160</strain>
        <strain evidence="7 18">T012_N10_C04</strain>
        <strain evidence="5 13">T012_N16_C08</strain>
        <strain evidence="6 15">T065_N03_C06</strain>
        <strain evidence="8 17">T197_A02_C01</strain>
    </source>
</reference>
<evidence type="ECO:0000313" key="5">
    <source>
        <dbReference type="EMBL" id="CAA4399004.1"/>
    </source>
</evidence>
<evidence type="ECO:0000313" key="6">
    <source>
        <dbReference type="EMBL" id="CAA4707396.1"/>
    </source>
</evidence>
<evidence type="ECO:0000313" key="15">
    <source>
        <dbReference type="Proteomes" id="UP000443506"/>
    </source>
</evidence>
<dbReference type="Proteomes" id="UP000443506">
    <property type="component" value="Unassembled WGS sequence"/>
</dbReference>
<gene>
    <name evidence="11" type="ORF">EIG94_02075</name>
    <name evidence="4" type="ORF">SAMEA1029512_02799</name>
    <name evidence="3" type="ORF">SAMEA1029528_02747</name>
    <name evidence="5" type="ORF">SAMEA2078260_02654</name>
    <name evidence="7" type="ORF">SAMEA2078588_02664</name>
    <name evidence="8" type="ORF">SAMEA2080344_02680</name>
    <name evidence="6" type="ORF">SAMEA2081063_02725</name>
    <name evidence="9" type="ORF">SAMEA4008575_02807</name>
    <name evidence="10" type="ORF">SAMEA70146418_02829</name>
</gene>
<name>A0A0Y9DCT9_STAAU</name>
<organism evidence="8 17">
    <name type="scientific">Staphylococcus aureus</name>
    <dbReference type="NCBI Taxonomy" id="1280"/>
    <lineage>
        <taxon>Bacteria</taxon>
        <taxon>Bacillati</taxon>
        <taxon>Bacillota</taxon>
        <taxon>Bacilli</taxon>
        <taxon>Bacillales</taxon>
        <taxon>Staphylococcaceae</taxon>
        <taxon>Staphylococcus</taxon>
    </lineage>
</organism>
<dbReference type="AlphaFoldDB" id="A0A0Y9DCT9"/>
<dbReference type="Proteomes" id="UP000505390">
    <property type="component" value="Unassembled WGS sequence"/>
</dbReference>
<feature type="transmembrane region" description="Helical" evidence="2">
    <location>
        <begin position="12"/>
        <end position="33"/>
    </location>
</feature>
<evidence type="ECO:0000313" key="17">
    <source>
        <dbReference type="Proteomes" id="UP000459586"/>
    </source>
</evidence>
<dbReference type="Proteomes" id="UP000442696">
    <property type="component" value="Unassembled WGS sequence"/>
</dbReference>
<evidence type="ECO:0000313" key="4">
    <source>
        <dbReference type="EMBL" id="CAA4170562.1"/>
    </source>
</evidence>
<proteinExistence type="predicted"/>
<dbReference type="EMBL" id="CACTPI010000021">
    <property type="protein sequence ID" value="CAA4168462.1"/>
    <property type="molecule type" value="Genomic_DNA"/>
</dbReference>
<keyword evidence="2" id="KW-0812">Transmembrane</keyword>
<dbReference type="EMBL" id="CAIIGD010000018">
    <property type="protein sequence ID" value="CAC8238570.1"/>
    <property type="molecule type" value="Genomic_DNA"/>
</dbReference>
<dbReference type="Proteomes" id="UP000507112">
    <property type="component" value="Unassembled WGS sequence"/>
</dbReference>
<dbReference type="EMBL" id="CACTWD010000024">
    <property type="protein sequence ID" value="CAA4707396.1"/>
    <property type="molecule type" value="Genomic_DNA"/>
</dbReference>
<evidence type="ECO:0000313" key="14">
    <source>
        <dbReference type="Proteomes" id="UP000442782"/>
    </source>
</evidence>
<dbReference type="Proteomes" id="UP000293434">
    <property type="component" value="Unassembled WGS sequence"/>
</dbReference>
<evidence type="ECO:0000256" key="1">
    <source>
        <dbReference type="SAM" id="MobiDB-lite"/>
    </source>
</evidence>
<evidence type="ECO:0000313" key="19">
    <source>
        <dbReference type="Proteomes" id="UP000505390"/>
    </source>
</evidence>
<dbReference type="Proteomes" id="UP000442782">
    <property type="component" value="Unassembled WGS sequence"/>
</dbReference>
<dbReference type="Proteomes" id="UP000459586">
    <property type="component" value="Unassembled WGS sequence"/>
</dbReference>
<dbReference type="RefSeq" id="WP_001043218.1">
    <property type="nucleotide sequence ID" value="NZ_AP025249.1"/>
</dbReference>
<keyword evidence="2" id="KW-1133">Transmembrane helix</keyword>
<dbReference type="Proteomes" id="UP000443708">
    <property type="component" value="Unassembled WGS sequence"/>
</dbReference>